<gene>
    <name evidence="2" type="ORF">GCM10023321_52630</name>
</gene>
<dbReference type="InterPro" id="IPR003779">
    <property type="entry name" value="CMD-like"/>
</dbReference>
<evidence type="ECO:0000313" key="3">
    <source>
        <dbReference type="Proteomes" id="UP001428817"/>
    </source>
</evidence>
<reference evidence="3" key="1">
    <citation type="journal article" date="2019" name="Int. J. Syst. Evol. Microbiol.">
        <title>The Global Catalogue of Microorganisms (GCM) 10K type strain sequencing project: providing services to taxonomists for standard genome sequencing and annotation.</title>
        <authorList>
            <consortium name="The Broad Institute Genomics Platform"/>
            <consortium name="The Broad Institute Genome Sequencing Center for Infectious Disease"/>
            <person name="Wu L."/>
            <person name="Ma J."/>
        </authorList>
    </citation>
    <scope>NUCLEOTIDE SEQUENCE [LARGE SCALE GENOMIC DNA]</scope>
    <source>
        <strain evidence="3">JCM 18303</strain>
    </source>
</reference>
<protein>
    <recommendedName>
        <fullName evidence="1">Carboxymuconolactone decarboxylase-like domain-containing protein</fullName>
    </recommendedName>
</protein>
<evidence type="ECO:0000259" key="1">
    <source>
        <dbReference type="Pfam" id="PF02627"/>
    </source>
</evidence>
<sequence>MNADEQAIKELDPAFARAYRDFAAVPWREGSHLEPKIKEFIYLAADAAATHLYRPGIHRHLHAALDHGATPAEIMEVLELTSTLGIHAANIGVPLLLEVLEEEGLRTEAAPLDQRQERLKAEFTANRGYWHQFWEGILEVAPDLFEAYLEFSSVPWRTGTLEPKVKEMIYIAFDASATHLYVPGLKLHLRNAVRLGATVGELVEVLSIVSVVGIHAATTAAPMLTEVLAERGAG</sequence>
<dbReference type="SUPFAM" id="SSF69118">
    <property type="entry name" value="AhpD-like"/>
    <property type="match status" value="1"/>
</dbReference>
<accession>A0ABP9QMN3</accession>
<dbReference type="RefSeq" id="WP_345703150.1">
    <property type="nucleotide sequence ID" value="NZ_BAABJP010000030.1"/>
</dbReference>
<dbReference type="PANTHER" id="PTHR33930:SF2">
    <property type="entry name" value="BLR3452 PROTEIN"/>
    <property type="match status" value="1"/>
</dbReference>
<dbReference type="InterPro" id="IPR029032">
    <property type="entry name" value="AhpD-like"/>
</dbReference>
<evidence type="ECO:0000313" key="2">
    <source>
        <dbReference type="EMBL" id="GAA5164329.1"/>
    </source>
</evidence>
<proteinExistence type="predicted"/>
<dbReference type="Gene3D" id="1.20.1290.10">
    <property type="entry name" value="AhpD-like"/>
    <property type="match status" value="1"/>
</dbReference>
<dbReference type="Pfam" id="PF02627">
    <property type="entry name" value="CMD"/>
    <property type="match status" value="2"/>
</dbReference>
<keyword evidence="3" id="KW-1185">Reference proteome</keyword>
<dbReference type="EMBL" id="BAABJP010000030">
    <property type="protein sequence ID" value="GAA5164329.1"/>
    <property type="molecule type" value="Genomic_DNA"/>
</dbReference>
<dbReference type="Proteomes" id="UP001428817">
    <property type="component" value="Unassembled WGS sequence"/>
</dbReference>
<feature type="domain" description="Carboxymuconolactone decarboxylase-like" evidence="1">
    <location>
        <begin position="142"/>
        <end position="221"/>
    </location>
</feature>
<name>A0ABP9QMN3_9PSEU</name>
<organism evidence="2 3">
    <name type="scientific">Pseudonocardia eucalypti</name>
    <dbReference type="NCBI Taxonomy" id="648755"/>
    <lineage>
        <taxon>Bacteria</taxon>
        <taxon>Bacillati</taxon>
        <taxon>Actinomycetota</taxon>
        <taxon>Actinomycetes</taxon>
        <taxon>Pseudonocardiales</taxon>
        <taxon>Pseudonocardiaceae</taxon>
        <taxon>Pseudonocardia</taxon>
    </lineage>
</organism>
<feature type="domain" description="Carboxymuconolactone decarboxylase-like" evidence="1">
    <location>
        <begin position="13"/>
        <end position="80"/>
    </location>
</feature>
<comment type="caution">
    <text evidence="2">The sequence shown here is derived from an EMBL/GenBank/DDBJ whole genome shotgun (WGS) entry which is preliminary data.</text>
</comment>
<dbReference type="PANTHER" id="PTHR33930">
    <property type="entry name" value="ALKYL HYDROPEROXIDE REDUCTASE AHPD"/>
    <property type="match status" value="1"/>
</dbReference>